<dbReference type="Gene3D" id="3.30.360.10">
    <property type="entry name" value="Dihydrodipicolinate Reductase, domain 2"/>
    <property type="match status" value="1"/>
</dbReference>
<name>A0A9D6QK53_UNCEI</name>
<dbReference type="Gene3D" id="3.40.50.720">
    <property type="entry name" value="NAD(P)-binding Rossmann-like Domain"/>
    <property type="match status" value="1"/>
</dbReference>
<dbReference type="Pfam" id="PF22725">
    <property type="entry name" value="GFO_IDH_MocA_C3"/>
    <property type="match status" value="1"/>
</dbReference>
<dbReference type="EMBL" id="JACQAY010000217">
    <property type="protein sequence ID" value="MBI3539945.1"/>
    <property type="molecule type" value="Genomic_DNA"/>
</dbReference>
<comment type="caution">
    <text evidence="3">The sequence shown here is derived from an EMBL/GenBank/DDBJ whole genome shotgun (WGS) entry which is preliminary data.</text>
</comment>
<organism evidence="3 4">
    <name type="scientific">Eiseniibacteriota bacterium</name>
    <dbReference type="NCBI Taxonomy" id="2212470"/>
    <lineage>
        <taxon>Bacteria</taxon>
        <taxon>Candidatus Eiseniibacteriota</taxon>
    </lineage>
</organism>
<sequence length="345" mass="37565">MGETVGIAVVGTGDWGANLVRNFAALPGSRLAALCDTDPARLARAAAQAPGARTTTRLEEIAAAPDVRGVVVAASAIQHHPIAKALLEAGKDVYVEKPLALTVGDAEELVRLARERDRILMVGHLLLYHPGVRHLKEMVRRGDLGDILYIYSQRVNLGKVRRDENALWSFAPHDLSVILHLLEMEPVDVAARGAAFLQGEVEDVVFLHLRFADGRMAHVHVSWLDPHKLRKFTVVGRQKMVVFDDMEASEKIRVYDKGVDRAGQIVSYGDALSIRSGDILIPKISLQEPLRLECQHFVECVRDHKAPLTDGADGLRVVRVLAAAQRSLELGGAPVALAAETAAAR</sequence>
<evidence type="ECO:0000313" key="3">
    <source>
        <dbReference type="EMBL" id="MBI3539945.1"/>
    </source>
</evidence>
<dbReference type="InterPro" id="IPR051450">
    <property type="entry name" value="Gfo/Idh/MocA_Oxidoreductases"/>
</dbReference>
<reference evidence="3" key="1">
    <citation type="submission" date="2020-07" db="EMBL/GenBank/DDBJ databases">
        <title>Huge and variable diversity of episymbiotic CPR bacteria and DPANN archaea in groundwater ecosystems.</title>
        <authorList>
            <person name="He C.Y."/>
            <person name="Keren R."/>
            <person name="Whittaker M."/>
            <person name="Farag I.F."/>
            <person name="Doudna J."/>
            <person name="Cate J.H.D."/>
            <person name="Banfield J.F."/>
        </authorList>
    </citation>
    <scope>NUCLEOTIDE SEQUENCE</scope>
    <source>
        <strain evidence="3">NC_groundwater_928_Pr1_S-0.2um_72_17</strain>
    </source>
</reference>
<dbReference type="Pfam" id="PF01408">
    <property type="entry name" value="GFO_IDH_MocA"/>
    <property type="match status" value="1"/>
</dbReference>
<dbReference type="SUPFAM" id="SSF55347">
    <property type="entry name" value="Glyceraldehyde-3-phosphate dehydrogenase-like, C-terminal domain"/>
    <property type="match status" value="1"/>
</dbReference>
<dbReference type="AlphaFoldDB" id="A0A9D6QK53"/>
<proteinExistence type="predicted"/>
<dbReference type="PANTHER" id="PTHR43377:SF6">
    <property type="entry name" value="GFO_IDH_MOCA-LIKE OXIDOREDUCTASE N-TERMINAL DOMAIN-CONTAINING PROTEIN"/>
    <property type="match status" value="1"/>
</dbReference>
<feature type="domain" description="GFO/IDH/MocA-like oxidoreductase" evidence="2">
    <location>
        <begin position="132"/>
        <end position="240"/>
    </location>
</feature>
<dbReference type="InterPro" id="IPR055170">
    <property type="entry name" value="GFO_IDH_MocA-like_dom"/>
</dbReference>
<evidence type="ECO:0000259" key="1">
    <source>
        <dbReference type="Pfam" id="PF01408"/>
    </source>
</evidence>
<dbReference type="PANTHER" id="PTHR43377">
    <property type="entry name" value="BILIVERDIN REDUCTASE A"/>
    <property type="match status" value="1"/>
</dbReference>
<protein>
    <submittedName>
        <fullName evidence="3">Gfo/Idh/MocA family oxidoreductase</fullName>
    </submittedName>
</protein>
<evidence type="ECO:0000313" key="4">
    <source>
        <dbReference type="Proteomes" id="UP000807850"/>
    </source>
</evidence>
<dbReference type="GO" id="GO:0000166">
    <property type="term" value="F:nucleotide binding"/>
    <property type="evidence" value="ECO:0007669"/>
    <property type="project" value="InterPro"/>
</dbReference>
<dbReference type="InterPro" id="IPR000683">
    <property type="entry name" value="Gfo/Idh/MocA-like_OxRdtase_N"/>
</dbReference>
<dbReference type="Proteomes" id="UP000807850">
    <property type="component" value="Unassembled WGS sequence"/>
</dbReference>
<accession>A0A9D6QK53</accession>
<gene>
    <name evidence="3" type="ORF">HY076_06700</name>
</gene>
<feature type="domain" description="Gfo/Idh/MocA-like oxidoreductase N-terminal" evidence="1">
    <location>
        <begin position="6"/>
        <end position="124"/>
    </location>
</feature>
<evidence type="ECO:0000259" key="2">
    <source>
        <dbReference type="Pfam" id="PF22725"/>
    </source>
</evidence>
<dbReference type="InterPro" id="IPR036291">
    <property type="entry name" value="NAD(P)-bd_dom_sf"/>
</dbReference>
<dbReference type="SUPFAM" id="SSF51735">
    <property type="entry name" value="NAD(P)-binding Rossmann-fold domains"/>
    <property type="match status" value="1"/>
</dbReference>